<reference evidence="2 3" key="1">
    <citation type="journal article" date="2007" name="Genome Res.">
        <title>Genome characteristics of facultatively symbiotic Frankia sp. strains reflect host range and host plant biogeography.</title>
        <authorList>
            <person name="Normand P."/>
            <person name="Lapierre P."/>
            <person name="Tisa L.S."/>
            <person name="Gogarten J.P."/>
            <person name="Alloisio N."/>
            <person name="Bagnarol E."/>
            <person name="Bassi C.A."/>
            <person name="Berry A.M."/>
            <person name="Bickhart D.M."/>
            <person name="Choisne N."/>
            <person name="Couloux A."/>
            <person name="Cournoyer B."/>
            <person name="Cruveiller S."/>
            <person name="Daubin V."/>
            <person name="Demange N."/>
            <person name="Francino M.P."/>
            <person name="Goltsman E."/>
            <person name="Huang Y."/>
            <person name="Kopp O.R."/>
            <person name="Labarre L."/>
            <person name="Lapidus A."/>
            <person name="Lavire C."/>
            <person name="Marechal J."/>
            <person name="Martinez M."/>
            <person name="Mastronunzio J.E."/>
            <person name="Mullin B.C."/>
            <person name="Niemann J."/>
            <person name="Pujic P."/>
            <person name="Rawnsley T."/>
            <person name="Rouy Z."/>
            <person name="Schenowitz C."/>
            <person name="Sellstedt A."/>
            <person name="Tavares F."/>
            <person name="Tomkins J.P."/>
            <person name="Vallenet D."/>
            <person name="Valverde C."/>
            <person name="Wall L.G."/>
            <person name="Wang Y."/>
            <person name="Medigue C."/>
            <person name="Benson D.R."/>
        </authorList>
    </citation>
    <scope>NUCLEOTIDE SEQUENCE [LARGE SCALE GENOMIC DNA]</scope>
    <source>
        <strain evidence="3">DSM 45818 / CECT 9043 / CcI3</strain>
    </source>
</reference>
<dbReference type="AlphaFoldDB" id="Q2J7B5"/>
<evidence type="ECO:0000313" key="3">
    <source>
        <dbReference type="Proteomes" id="UP000001937"/>
    </source>
</evidence>
<feature type="compositionally biased region" description="Gly residues" evidence="1">
    <location>
        <begin position="8"/>
        <end position="26"/>
    </location>
</feature>
<gene>
    <name evidence="2" type="ordered locus">Francci3_3474</name>
</gene>
<evidence type="ECO:0000256" key="1">
    <source>
        <dbReference type="SAM" id="MobiDB-lite"/>
    </source>
</evidence>
<accession>A0A1X1Q004</accession>
<evidence type="ECO:0000313" key="2">
    <source>
        <dbReference type="EMBL" id="ABD12827.1"/>
    </source>
</evidence>
<accession>Q2J7B5</accession>
<dbReference type="EMBL" id="CP000249">
    <property type="protein sequence ID" value="ABD12827.1"/>
    <property type="molecule type" value="Genomic_DNA"/>
</dbReference>
<dbReference type="RefSeq" id="WP_011437852.1">
    <property type="nucleotide sequence ID" value="NC_007777.1"/>
</dbReference>
<sequence>MVWNKRGNTGGGASSGSGGTKRGGSGRTPLNDGERSTTLTCPRCQGEGQIGNPAAEKDEDGTFTGRDLIKCPRCGGSGTVKSK</sequence>
<dbReference type="OrthoDB" id="9779889at2"/>
<protein>
    <submittedName>
        <fullName evidence="2">Uncharacterized protein</fullName>
    </submittedName>
</protein>
<feature type="region of interest" description="Disordered" evidence="1">
    <location>
        <begin position="1"/>
        <end position="67"/>
    </location>
</feature>
<dbReference type="KEGG" id="fra:Francci3_3474"/>
<name>Q2J7B5_FRACC</name>
<proteinExistence type="predicted"/>
<keyword evidence="3" id="KW-1185">Reference proteome</keyword>
<dbReference type="HOGENOM" id="CLU_177658_0_0_11"/>
<dbReference type="Gene3D" id="6.20.20.10">
    <property type="match status" value="1"/>
</dbReference>
<dbReference type="Proteomes" id="UP000001937">
    <property type="component" value="Chromosome"/>
</dbReference>
<organism evidence="2 3">
    <name type="scientific">Frankia casuarinae (strain DSM 45818 / CECT 9043 / HFP020203 / CcI3)</name>
    <dbReference type="NCBI Taxonomy" id="106370"/>
    <lineage>
        <taxon>Bacteria</taxon>
        <taxon>Bacillati</taxon>
        <taxon>Actinomycetota</taxon>
        <taxon>Actinomycetes</taxon>
        <taxon>Frankiales</taxon>
        <taxon>Frankiaceae</taxon>
        <taxon>Frankia</taxon>
    </lineage>
</organism>